<reference evidence="3 4" key="1">
    <citation type="submission" date="2023-01" db="EMBL/GenBank/DDBJ databases">
        <title>Analysis of 21 Apiospora genomes using comparative genomics revels a genus with tremendous synthesis potential of carbohydrate active enzymes and secondary metabolites.</title>
        <authorList>
            <person name="Sorensen T."/>
        </authorList>
    </citation>
    <scope>NUCLEOTIDE SEQUENCE [LARGE SCALE GENOMIC DNA]</scope>
    <source>
        <strain evidence="3 4">CBS 114990</strain>
    </source>
</reference>
<feature type="transmembrane region" description="Helical" evidence="2">
    <location>
        <begin position="554"/>
        <end position="580"/>
    </location>
</feature>
<comment type="caution">
    <text evidence="3">The sequence shown here is derived from an EMBL/GenBank/DDBJ whole genome shotgun (WGS) entry which is preliminary data.</text>
</comment>
<dbReference type="GeneID" id="92040514"/>
<protein>
    <recommendedName>
        <fullName evidence="5">Transmembrane protein</fullName>
    </recommendedName>
</protein>
<keyword evidence="2" id="KW-0472">Membrane</keyword>
<feature type="transmembrane region" description="Helical" evidence="2">
    <location>
        <begin position="320"/>
        <end position="344"/>
    </location>
</feature>
<keyword evidence="4" id="KW-1185">Reference proteome</keyword>
<feature type="transmembrane region" description="Helical" evidence="2">
    <location>
        <begin position="143"/>
        <end position="165"/>
    </location>
</feature>
<keyword evidence="2" id="KW-0812">Transmembrane</keyword>
<evidence type="ECO:0000313" key="4">
    <source>
        <dbReference type="Proteomes" id="UP001433268"/>
    </source>
</evidence>
<feature type="transmembrane region" description="Helical" evidence="2">
    <location>
        <begin position="286"/>
        <end position="308"/>
    </location>
</feature>
<feature type="transmembrane region" description="Helical" evidence="2">
    <location>
        <begin position="625"/>
        <end position="646"/>
    </location>
</feature>
<keyword evidence="2" id="KW-1133">Transmembrane helix</keyword>
<accession>A0ABR1WYE1</accession>
<evidence type="ECO:0000256" key="2">
    <source>
        <dbReference type="SAM" id="Phobius"/>
    </source>
</evidence>
<dbReference type="Proteomes" id="UP001433268">
    <property type="component" value="Unassembled WGS sequence"/>
</dbReference>
<feature type="region of interest" description="Disordered" evidence="1">
    <location>
        <begin position="679"/>
        <end position="703"/>
    </location>
</feature>
<proteinExistence type="predicted"/>
<dbReference type="EMBL" id="JAQQWN010000004">
    <property type="protein sequence ID" value="KAK8088178.1"/>
    <property type="molecule type" value="Genomic_DNA"/>
</dbReference>
<evidence type="ECO:0008006" key="5">
    <source>
        <dbReference type="Google" id="ProtNLM"/>
    </source>
</evidence>
<name>A0ABR1WYE1_9PEZI</name>
<dbReference type="RefSeq" id="XP_066671072.1">
    <property type="nucleotide sequence ID" value="XM_066807454.1"/>
</dbReference>
<feature type="transmembrane region" description="Helical" evidence="2">
    <location>
        <begin position="480"/>
        <end position="503"/>
    </location>
</feature>
<evidence type="ECO:0000256" key="1">
    <source>
        <dbReference type="SAM" id="MobiDB-lite"/>
    </source>
</evidence>
<gene>
    <name evidence="3" type="ORF">PG997_003139</name>
</gene>
<sequence length="703" mass="77056">MRAVNDSLAVSGNNLILKDSSFFQPGTTAASLQAAIDNDQFPCGAEWNGDAEGAPVVQVPYSWCTAQCPGWEISHFSKLSQWIGPLVQFILPSLAFCLNVPRARKLAVPDVVFRARPHDVLGFATYWLRLLGAMLLMTLDTTVWLSICFAFAGPMLMSAMCEFVLDRKVLEFLRPPNDSNSGGDKASVGKPLIPAKVRAQLLLAVVVGNIRISTTGETGPNYDISGGTDDTEAEAPGSPQQQLVDDTWDRVMVMIDEYEELRESGGLQVGVVSLPTKLKALLNSQASFGSTIGAPVLFFVGGFIYTVIDIQNSLGDNDSAHALAFGMWWMTIPYLATVSCAMLASNSSSVLQGIVYDGGFRAGPSKPAPGFWGDIKTRLKKHAVVRRMVDGLNGYELIEHTYEGRFQTVTLWNRGLNKRRWVHEAIKDYAKEHAVTTNNNNPTGEEGAVSTDLPLPSPSSPTFITPDELRAGLSLRFGDLWNVFWGTAFLLLVPSLLAFLTSYNTPRKVLSCRTITYLLYAASQACAVVLWAWEARLKVRYGARWSETPTREKALNWWSQALVGFVGVFAAVGGTLMQLLGAQFSNQSANCEQIAASKWLWPSDPDAIVVLSTNTKDSILAAQEWWTVTGTVAVIFLGVVCALAWWHQRRLRKLFREEAESLETDWIPTTTLVASRSVGTMAAAAQERNPSPSEKTAPKKELR</sequence>
<feature type="transmembrane region" description="Helical" evidence="2">
    <location>
        <begin position="120"/>
        <end position="137"/>
    </location>
</feature>
<feature type="transmembrane region" description="Helical" evidence="2">
    <location>
        <begin position="515"/>
        <end position="533"/>
    </location>
</feature>
<organism evidence="3 4">
    <name type="scientific">Apiospora hydei</name>
    <dbReference type="NCBI Taxonomy" id="1337664"/>
    <lineage>
        <taxon>Eukaryota</taxon>
        <taxon>Fungi</taxon>
        <taxon>Dikarya</taxon>
        <taxon>Ascomycota</taxon>
        <taxon>Pezizomycotina</taxon>
        <taxon>Sordariomycetes</taxon>
        <taxon>Xylariomycetidae</taxon>
        <taxon>Amphisphaeriales</taxon>
        <taxon>Apiosporaceae</taxon>
        <taxon>Apiospora</taxon>
    </lineage>
</organism>
<feature type="region of interest" description="Disordered" evidence="1">
    <location>
        <begin position="218"/>
        <end position="240"/>
    </location>
</feature>
<evidence type="ECO:0000313" key="3">
    <source>
        <dbReference type="EMBL" id="KAK8088178.1"/>
    </source>
</evidence>